<proteinExistence type="inferred from homology"/>
<keyword evidence="4" id="KW-1185">Reference proteome</keyword>
<dbReference type="Pfam" id="PF01875">
    <property type="entry name" value="Memo"/>
    <property type="match status" value="1"/>
</dbReference>
<dbReference type="PANTHER" id="PTHR11060:SF0">
    <property type="entry name" value="PROTEIN MEMO1"/>
    <property type="match status" value="1"/>
</dbReference>
<reference evidence="3 4" key="1">
    <citation type="submission" date="2017-09" db="EMBL/GenBank/DDBJ databases">
        <title>Genomics of the genus Arcobacter.</title>
        <authorList>
            <person name="Perez-Cataluna A."/>
            <person name="Figueras M.J."/>
            <person name="Salas-Masso N."/>
        </authorList>
    </citation>
    <scope>NUCLEOTIDE SEQUENCE [LARGE SCALE GENOMIC DNA]</scope>
    <source>
        <strain evidence="3 4">F156-34</strain>
    </source>
</reference>
<organism evidence="3 4">
    <name type="scientific">Halarcobacter mediterraneus</name>
    <dbReference type="NCBI Taxonomy" id="2023153"/>
    <lineage>
        <taxon>Bacteria</taxon>
        <taxon>Pseudomonadati</taxon>
        <taxon>Campylobacterota</taxon>
        <taxon>Epsilonproteobacteria</taxon>
        <taxon>Campylobacterales</taxon>
        <taxon>Arcobacteraceae</taxon>
        <taxon>Halarcobacter</taxon>
    </lineage>
</organism>
<dbReference type="HAMAP" id="MF_00055">
    <property type="entry name" value="MEMO1"/>
    <property type="match status" value="1"/>
</dbReference>
<comment type="similarity">
    <text evidence="1 2">Belongs to the MEMO1 family.</text>
</comment>
<comment type="caution">
    <text evidence="3">The sequence shown here is derived from an EMBL/GenBank/DDBJ whole genome shotgun (WGS) entry which is preliminary data.</text>
</comment>
<name>A0A4Q1ATE7_9BACT</name>
<accession>A0A4Q1ATE7</accession>
<dbReference type="Proteomes" id="UP000289718">
    <property type="component" value="Unassembled WGS sequence"/>
</dbReference>
<evidence type="ECO:0000313" key="3">
    <source>
        <dbReference type="EMBL" id="RXK11728.1"/>
    </source>
</evidence>
<dbReference type="PANTHER" id="PTHR11060">
    <property type="entry name" value="PROTEIN MEMO1"/>
    <property type="match status" value="1"/>
</dbReference>
<evidence type="ECO:0000256" key="2">
    <source>
        <dbReference type="HAMAP-Rule" id="MF_00055"/>
    </source>
</evidence>
<evidence type="ECO:0000313" key="4">
    <source>
        <dbReference type="Proteomes" id="UP000289718"/>
    </source>
</evidence>
<dbReference type="Gene3D" id="3.40.830.10">
    <property type="entry name" value="LigB-like"/>
    <property type="match status" value="1"/>
</dbReference>
<dbReference type="EMBL" id="NXIE01000006">
    <property type="protein sequence ID" value="RXK11728.1"/>
    <property type="molecule type" value="Genomic_DNA"/>
</dbReference>
<dbReference type="OrthoDB" id="9785549at2"/>
<dbReference type="AlphaFoldDB" id="A0A4Q1ATE7"/>
<sequence>MDIRKTVVSGSFYPDTKEEIKRYIEHFNSNFTLENELDMDIKALIVPHAGYIYSGFTSNLAYNIAARQNFENIIVIGPSHRHYLKGASIASYSEYETPLGNIKINIELVNKLKTDFDFLCFDEDAHFEHSTETQAPFIKNYFPNSKIIEIVYGELNFKELSFLIDKLINEGKNLIVISTDLSHFYPLKEANVLDNNCIRAITTNSIENLNKGCEACGGIGIKAIINTSIKNHLTNKFLHYCTSYDISKDDKKVVGYTSFLIGKKLN</sequence>
<dbReference type="InterPro" id="IPR002737">
    <property type="entry name" value="MEMO1_fam"/>
</dbReference>
<dbReference type="NCBIfam" id="TIGR04336">
    <property type="entry name" value="AmmeMemoSam_B"/>
    <property type="match status" value="1"/>
</dbReference>
<protein>
    <recommendedName>
        <fullName evidence="2">MEMO1 family protein CP965_13250</fullName>
    </recommendedName>
</protein>
<dbReference type="RefSeq" id="WP_129062590.1">
    <property type="nucleotide sequence ID" value="NZ_NXIE01000006.1"/>
</dbReference>
<dbReference type="CDD" id="cd07361">
    <property type="entry name" value="MEMO_like"/>
    <property type="match status" value="1"/>
</dbReference>
<evidence type="ECO:0000256" key="1">
    <source>
        <dbReference type="ARBA" id="ARBA00006315"/>
    </source>
</evidence>
<gene>
    <name evidence="3" type="primary">amrB</name>
    <name evidence="3" type="ORF">CP965_13250</name>
</gene>